<keyword evidence="3" id="KW-0804">Transcription</keyword>
<dbReference type="PANTHER" id="PTHR43280:SF2">
    <property type="entry name" value="HTH-TYPE TRANSCRIPTIONAL REGULATOR EXSA"/>
    <property type="match status" value="1"/>
</dbReference>
<keyword evidence="6" id="KW-1185">Reference proteome</keyword>
<dbReference type="GO" id="GO:0003700">
    <property type="term" value="F:DNA-binding transcription factor activity"/>
    <property type="evidence" value="ECO:0007669"/>
    <property type="project" value="InterPro"/>
</dbReference>
<sequence length="243" mass="27937">MSGFAPFTDKPKTFLMPDHWSLLFFKYPGQLHLDETAFQLSNGIIGLIPPGVKRYFQYYGKSHHLFTHFLYPKGLNDLPKRYPLFRAAGDQATAMEEPFLSMIRCQARNPLLASVTLWQLLLKFDELKAVDSQSESPEVIHPSLKRAMEWIELNLTNSISISEIVSISGSSERSLRRMFRTHASSTIVGYIRQRRMEHAIHLLQGTNLPVKEIACEVGIPDLHLFNKTVKRYWGKAPRLLRKP</sequence>
<gene>
    <name evidence="5" type="ORF">RZN69_13370</name>
</gene>
<proteinExistence type="predicted"/>
<feature type="domain" description="HTH araC/xylS-type" evidence="4">
    <location>
        <begin position="145"/>
        <end position="243"/>
    </location>
</feature>
<dbReference type="AlphaFoldDB" id="A0AAQ3QPY3"/>
<dbReference type="PROSITE" id="PS01124">
    <property type="entry name" value="HTH_ARAC_FAMILY_2"/>
    <property type="match status" value="1"/>
</dbReference>
<dbReference type="InterPro" id="IPR009057">
    <property type="entry name" value="Homeodomain-like_sf"/>
</dbReference>
<keyword evidence="1" id="KW-0805">Transcription regulation</keyword>
<dbReference type="InterPro" id="IPR018060">
    <property type="entry name" value="HTH_AraC"/>
</dbReference>
<organism evidence="5 6">
    <name type="scientific">Rubellicoccus peritrichatus</name>
    <dbReference type="NCBI Taxonomy" id="3080537"/>
    <lineage>
        <taxon>Bacteria</taxon>
        <taxon>Pseudomonadati</taxon>
        <taxon>Verrucomicrobiota</taxon>
        <taxon>Opitutia</taxon>
        <taxon>Puniceicoccales</taxon>
        <taxon>Cerasicoccaceae</taxon>
        <taxon>Rubellicoccus</taxon>
    </lineage>
</organism>
<evidence type="ECO:0000256" key="1">
    <source>
        <dbReference type="ARBA" id="ARBA00023015"/>
    </source>
</evidence>
<dbReference type="InterPro" id="IPR018062">
    <property type="entry name" value="HTH_AraC-typ_CS"/>
</dbReference>
<accession>A0AAQ3QPY3</accession>
<evidence type="ECO:0000313" key="6">
    <source>
        <dbReference type="Proteomes" id="UP001304300"/>
    </source>
</evidence>
<dbReference type="SMART" id="SM00342">
    <property type="entry name" value="HTH_ARAC"/>
    <property type="match status" value="1"/>
</dbReference>
<dbReference type="Gene3D" id="1.10.10.60">
    <property type="entry name" value="Homeodomain-like"/>
    <property type="match status" value="2"/>
</dbReference>
<dbReference type="Proteomes" id="UP001304300">
    <property type="component" value="Chromosome"/>
</dbReference>
<dbReference type="PANTHER" id="PTHR43280">
    <property type="entry name" value="ARAC-FAMILY TRANSCRIPTIONAL REGULATOR"/>
    <property type="match status" value="1"/>
</dbReference>
<protein>
    <submittedName>
        <fullName evidence="5">Helix-turn-helix transcriptional regulator</fullName>
    </submittedName>
</protein>
<evidence type="ECO:0000259" key="4">
    <source>
        <dbReference type="PROSITE" id="PS01124"/>
    </source>
</evidence>
<dbReference type="GO" id="GO:0043565">
    <property type="term" value="F:sequence-specific DNA binding"/>
    <property type="evidence" value="ECO:0007669"/>
    <property type="project" value="InterPro"/>
</dbReference>
<dbReference type="SUPFAM" id="SSF46689">
    <property type="entry name" value="Homeodomain-like"/>
    <property type="match status" value="2"/>
</dbReference>
<dbReference type="RefSeq" id="WP_317831569.1">
    <property type="nucleotide sequence ID" value="NZ_CP136920.1"/>
</dbReference>
<keyword evidence="2" id="KW-0238">DNA-binding</keyword>
<dbReference type="EMBL" id="CP136920">
    <property type="protein sequence ID" value="WOO39608.1"/>
    <property type="molecule type" value="Genomic_DNA"/>
</dbReference>
<dbReference type="Pfam" id="PF12833">
    <property type="entry name" value="HTH_18"/>
    <property type="match status" value="1"/>
</dbReference>
<reference evidence="5 6" key="1">
    <citation type="submission" date="2023-10" db="EMBL/GenBank/DDBJ databases">
        <title>Rubellicoccus peritrichatus gen. nov., sp. nov., isolated from an algae of coral reef tank.</title>
        <authorList>
            <person name="Luo J."/>
        </authorList>
    </citation>
    <scope>NUCLEOTIDE SEQUENCE [LARGE SCALE GENOMIC DNA]</scope>
    <source>
        <strain evidence="5 6">CR14</strain>
    </source>
</reference>
<evidence type="ECO:0000256" key="3">
    <source>
        <dbReference type="ARBA" id="ARBA00023163"/>
    </source>
</evidence>
<dbReference type="KEGG" id="puo:RZN69_13370"/>
<name>A0AAQ3QPY3_9BACT</name>
<evidence type="ECO:0000313" key="5">
    <source>
        <dbReference type="EMBL" id="WOO39608.1"/>
    </source>
</evidence>
<dbReference type="PROSITE" id="PS00041">
    <property type="entry name" value="HTH_ARAC_FAMILY_1"/>
    <property type="match status" value="1"/>
</dbReference>
<evidence type="ECO:0000256" key="2">
    <source>
        <dbReference type="ARBA" id="ARBA00023125"/>
    </source>
</evidence>